<dbReference type="AlphaFoldDB" id="A0A6I0FLR3"/>
<dbReference type="Proteomes" id="UP000432715">
    <property type="component" value="Unassembled WGS sequence"/>
</dbReference>
<organism evidence="1 2">
    <name type="scientific">Alkaliphilus pronyensis</name>
    <dbReference type="NCBI Taxonomy" id="1482732"/>
    <lineage>
        <taxon>Bacteria</taxon>
        <taxon>Bacillati</taxon>
        <taxon>Bacillota</taxon>
        <taxon>Clostridia</taxon>
        <taxon>Peptostreptococcales</taxon>
        <taxon>Natronincolaceae</taxon>
        <taxon>Alkaliphilus</taxon>
    </lineage>
</organism>
<reference evidence="1 2" key="1">
    <citation type="submission" date="2019-10" db="EMBL/GenBank/DDBJ databases">
        <title>Alkaliphilus serpentinus sp. nov. and Alkaliphilus pronyensis sp. nov., two novel anaerobic alkaliphilic species isolated from the serpentinized-hosted hydrothermal field of the Prony Bay (New Caledonia).</title>
        <authorList>
            <person name="Postec A."/>
        </authorList>
    </citation>
    <scope>NUCLEOTIDE SEQUENCE [LARGE SCALE GENOMIC DNA]</scope>
    <source>
        <strain evidence="1 2">LacV</strain>
    </source>
</reference>
<name>A0A6I0FLR3_9FIRM</name>
<accession>A0A6I0FLR3</accession>
<evidence type="ECO:0000313" key="1">
    <source>
        <dbReference type="EMBL" id="KAB3539063.1"/>
    </source>
</evidence>
<protein>
    <submittedName>
        <fullName evidence="1">ATPase</fullName>
    </submittedName>
</protein>
<comment type="caution">
    <text evidence="1">The sequence shown here is derived from an EMBL/GenBank/DDBJ whole genome shotgun (WGS) entry which is preliminary data.</text>
</comment>
<dbReference type="RefSeq" id="WP_151859742.1">
    <property type="nucleotide sequence ID" value="NZ_WBZC01000003.1"/>
</dbReference>
<gene>
    <name evidence="1" type="ORF">F8154_01125</name>
</gene>
<proteinExistence type="predicted"/>
<dbReference type="EMBL" id="WBZC01000003">
    <property type="protein sequence ID" value="KAB3539063.1"/>
    <property type="molecule type" value="Genomic_DNA"/>
</dbReference>
<dbReference type="SUPFAM" id="SSF52540">
    <property type="entry name" value="P-loop containing nucleoside triphosphate hydrolases"/>
    <property type="match status" value="1"/>
</dbReference>
<dbReference type="InterPro" id="IPR027417">
    <property type="entry name" value="P-loop_NTPase"/>
</dbReference>
<keyword evidence="2" id="KW-1185">Reference proteome</keyword>
<dbReference type="OrthoDB" id="9781752at2"/>
<sequence>MSMIGNIKRLFPGGNTSIGFYSYYNYVIDLKEANRVYLIKGGPGVGKSQLMKNIGKALVDKGYDAEFHHCSADPDSIDAVVFPKLRIALIDGTSPHVIDPKYPGAVDEIINLGDFWDEKALIENREKIIKSTDDNGKIYKRVYSYLGAAKRIKDDIEWIYNEALLSHKIKEKIKQIKEAYLSDIQDQHKISKQRHLFGSAYTHKGHINFGNTYLNESKTLYIEGSSILINSDILYAFSNYFIDMGYDVHMYHHPLVPDKLESIVIPEVKTAITTLSGISDSKIISTDDFYDNSKLLDYKEQLEESNSIFKMLMEIVFDNLKRTKVNHDLIESFYIPNISFNGVDRIKEDLIEKIVSN</sequence>
<evidence type="ECO:0000313" key="2">
    <source>
        <dbReference type="Proteomes" id="UP000432715"/>
    </source>
</evidence>